<keyword evidence="7 8" id="KW-0472">Membrane</keyword>
<keyword evidence="8" id="KW-0926">Vacuole</keyword>
<keyword evidence="3" id="KW-0813">Transport</keyword>
<feature type="transmembrane region" description="Helical" evidence="8">
    <location>
        <begin position="350"/>
        <end position="373"/>
    </location>
</feature>
<evidence type="ECO:0000256" key="7">
    <source>
        <dbReference type="ARBA" id="ARBA00023136"/>
    </source>
</evidence>
<evidence type="ECO:0000256" key="4">
    <source>
        <dbReference type="ARBA" id="ARBA00022692"/>
    </source>
</evidence>
<comment type="subcellular location">
    <subcellularLocation>
        <location evidence="1">Endomembrane system</location>
        <topology evidence="1">Multi-pass membrane protein</topology>
    </subcellularLocation>
    <subcellularLocation>
        <location evidence="8">Vacuole membrane</location>
        <topology evidence="8">Multi-pass membrane protein</topology>
    </subcellularLocation>
</comment>
<dbReference type="GO" id="GO:0006865">
    <property type="term" value="P:amino acid transport"/>
    <property type="evidence" value="ECO:0007669"/>
    <property type="project" value="UniProtKB-KW"/>
</dbReference>
<dbReference type="GO" id="GO:0005774">
    <property type="term" value="C:vacuolar membrane"/>
    <property type="evidence" value="ECO:0007669"/>
    <property type="project" value="UniProtKB-SubCell"/>
</dbReference>
<dbReference type="PANTHER" id="PTHR10981:SF0">
    <property type="entry name" value="BATTENIN"/>
    <property type="match status" value="1"/>
</dbReference>
<keyword evidence="4 8" id="KW-0812">Transmembrane</keyword>
<evidence type="ECO:0000256" key="1">
    <source>
        <dbReference type="ARBA" id="ARBA00004127"/>
    </source>
</evidence>
<feature type="transmembrane region" description="Helical" evidence="8">
    <location>
        <begin position="286"/>
        <end position="307"/>
    </location>
</feature>
<dbReference type="PANTHER" id="PTHR10981">
    <property type="entry name" value="BATTENIN"/>
    <property type="match status" value="1"/>
</dbReference>
<protein>
    <recommendedName>
        <fullName evidence="8">Protein BTN</fullName>
    </recommendedName>
</protein>
<feature type="transmembrane region" description="Helical" evidence="8">
    <location>
        <begin position="41"/>
        <end position="61"/>
    </location>
</feature>
<dbReference type="GO" id="GO:0051453">
    <property type="term" value="P:regulation of intracellular pH"/>
    <property type="evidence" value="ECO:0007669"/>
    <property type="project" value="TreeGrafter"/>
</dbReference>
<dbReference type="PRINTS" id="PR01315">
    <property type="entry name" value="BATTENIN"/>
</dbReference>
<dbReference type="EMBL" id="LXPE01000001">
    <property type="protein sequence ID" value="OBA29166.1"/>
    <property type="molecule type" value="Genomic_DNA"/>
</dbReference>
<evidence type="ECO:0000256" key="3">
    <source>
        <dbReference type="ARBA" id="ARBA00022448"/>
    </source>
</evidence>
<feature type="transmembrane region" description="Helical" evidence="8">
    <location>
        <begin position="124"/>
        <end position="145"/>
    </location>
</feature>
<evidence type="ECO:0000256" key="6">
    <source>
        <dbReference type="ARBA" id="ARBA00022989"/>
    </source>
</evidence>
<evidence type="ECO:0000313" key="9">
    <source>
        <dbReference type="EMBL" id="OBA29166.1"/>
    </source>
</evidence>
<keyword evidence="5" id="KW-0029">Amino-acid transport</keyword>
<sequence>MVSLTVYTKFSIIGLVNNALYVIILSLAMDLTANENTPKSIILLLNILPALLLKTIAPFLIHGKISHDKRVIALIVVNSCAMWLIAERHVYIGIIFASLMSGLGELTFLQIATSKFSEDAINGWSLGTGLAGIFGSLYVLLLTSIMRLSVKFCLIGSSFIPLGFLLFWSLPQEGYYQRVIDDVSLDIRGGREELTTGDDINKEETEIDKFAIVKQVFYPFMLPLMVVYFAEYLINQGITPVLLFPFNSNSILFNKFRDEYVLYGTMYQLGVLISRSSGRYIRIRNVWMLSLLQMANLFVFLLEAFYFPINSVIIVVIFSFYEGLLGGSSYVNVFLNVNDLYKNHHSIREYCIGVVTISDSFGILLAALTGLILEPSLCQYQVSHGRDYCRA</sequence>
<dbReference type="GO" id="GO:0012505">
    <property type="term" value="C:endomembrane system"/>
    <property type="evidence" value="ECO:0007669"/>
    <property type="project" value="UniProtKB-SubCell"/>
</dbReference>
<feature type="transmembrane region" description="Helical" evidence="8">
    <location>
        <begin position="152"/>
        <end position="170"/>
    </location>
</feature>
<evidence type="ECO:0000313" key="10">
    <source>
        <dbReference type="Proteomes" id="UP000092321"/>
    </source>
</evidence>
<dbReference type="AlphaFoldDB" id="A0A1B7TKA1"/>
<dbReference type="InterPro" id="IPR036259">
    <property type="entry name" value="MFS_trans_sf"/>
</dbReference>
<dbReference type="OrthoDB" id="5965864at2759"/>
<feature type="transmembrane region" description="Helical" evidence="8">
    <location>
        <begin position="12"/>
        <end position="29"/>
    </location>
</feature>
<evidence type="ECO:0000256" key="5">
    <source>
        <dbReference type="ARBA" id="ARBA00022970"/>
    </source>
</evidence>
<name>A0A1B7TKA1_9ASCO</name>
<gene>
    <name evidence="9" type="ORF">HANVADRAFT_46801</name>
</gene>
<keyword evidence="10" id="KW-1185">Reference proteome</keyword>
<reference evidence="10" key="1">
    <citation type="journal article" date="2016" name="Proc. Natl. Acad. Sci. U.S.A.">
        <title>Comparative genomics of biotechnologically important yeasts.</title>
        <authorList>
            <person name="Riley R."/>
            <person name="Haridas S."/>
            <person name="Wolfe K.H."/>
            <person name="Lopes M.R."/>
            <person name="Hittinger C.T."/>
            <person name="Goeker M."/>
            <person name="Salamov A.A."/>
            <person name="Wisecaver J.H."/>
            <person name="Long T.M."/>
            <person name="Calvey C.H."/>
            <person name="Aerts A.L."/>
            <person name="Barry K.W."/>
            <person name="Choi C."/>
            <person name="Clum A."/>
            <person name="Coughlan A.Y."/>
            <person name="Deshpande S."/>
            <person name="Douglass A.P."/>
            <person name="Hanson S.J."/>
            <person name="Klenk H.-P."/>
            <person name="LaButti K.M."/>
            <person name="Lapidus A."/>
            <person name="Lindquist E.A."/>
            <person name="Lipzen A.M."/>
            <person name="Meier-Kolthoff J.P."/>
            <person name="Ohm R.A."/>
            <person name="Otillar R.P."/>
            <person name="Pangilinan J.L."/>
            <person name="Peng Y."/>
            <person name="Rokas A."/>
            <person name="Rosa C.A."/>
            <person name="Scheuner C."/>
            <person name="Sibirny A.A."/>
            <person name="Slot J.C."/>
            <person name="Stielow J.B."/>
            <person name="Sun H."/>
            <person name="Kurtzman C.P."/>
            <person name="Blackwell M."/>
            <person name="Grigoriev I.V."/>
            <person name="Jeffries T.W."/>
        </authorList>
    </citation>
    <scope>NUCLEOTIDE SEQUENCE [LARGE SCALE GENOMIC DNA]</scope>
    <source>
        <strain evidence="10">NRRL Y-1626</strain>
    </source>
</reference>
<comment type="similarity">
    <text evidence="2 8">Belongs to the battenin family.</text>
</comment>
<feature type="transmembrane region" description="Helical" evidence="8">
    <location>
        <begin position="313"/>
        <end position="338"/>
    </location>
</feature>
<proteinExistence type="inferred from homology"/>
<feature type="transmembrane region" description="Helical" evidence="8">
    <location>
        <begin position="90"/>
        <end position="112"/>
    </location>
</feature>
<comment type="caution">
    <text evidence="9">The sequence shown here is derived from an EMBL/GenBank/DDBJ whole genome shotgun (WGS) entry which is preliminary data.</text>
</comment>
<dbReference type="Proteomes" id="UP000092321">
    <property type="component" value="Unassembled WGS sequence"/>
</dbReference>
<organism evidence="9 10">
    <name type="scientific">Hanseniaspora valbyensis NRRL Y-1626</name>
    <dbReference type="NCBI Taxonomy" id="766949"/>
    <lineage>
        <taxon>Eukaryota</taxon>
        <taxon>Fungi</taxon>
        <taxon>Dikarya</taxon>
        <taxon>Ascomycota</taxon>
        <taxon>Saccharomycotina</taxon>
        <taxon>Saccharomycetes</taxon>
        <taxon>Saccharomycodales</taxon>
        <taxon>Saccharomycodaceae</taxon>
        <taxon>Hanseniaspora</taxon>
    </lineage>
</organism>
<evidence type="ECO:0000256" key="2">
    <source>
        <dbReference type="ARBA" id="ARBA00007467"/>
    </source>
</evidence>
<evidence type="ECO:0000256" key="8">
    <source>
        <dbReference type="RuleBase" id="RU361113"/>
    </source>
</evidence>
<dbReference type="SUPFAM" id="SSF103473">
    <property type="entry name" value="MFS general substrate transporter"/>
    <property type="match status" value="1"/>
</dbReference>
<keyword evidence="6 8" id="KW-1133">Transmembrane helix</keyword>
<accession>A0A1B7TKA1</accession>
<dbReference type="InterPro" id="IPR003492">
    <property type="entry name" value="Battenin_disease_Cln3"/>
</dbReference>
<dbReference type="Pfam" id="PF02487">
    <property type="entry name" value="CLN3"/>
    <property type="match status" value="1"/>
</dbReference>